<sequence>MGGYMFMLSNISLIKSNYYNWFSCVLLVFANLVVSNSTSSDDADATNAAAEIATSDAPPVDASMSSSEPAKVEEGLKNYSQFEDTSFTNAGELEDLIAAALDPDEDIDFWMSDYVGLSLEIRSTPPGTPYYLELQKELEEDLARWKREDYIFSHLRRLFLQGDHDHQNI</sequence>
<proteinExistence type="predicted"/>
<gene>
    <name evidence="1" type="ORF">TorRG33x02_285430</name>
</gene>
<dbReference type="Proteomes" id="UP000237000">
    <property type="component" value="Unassembled WGS sequence"/>
</dbReference>
<keyword evidence="2" id="KW-1185">Reference proteome</keyword>
<evidence type="ECO:0000313" key="2">
    <source>
        <dbReference type="Proteomes" id="UP000237000"/>
    </source>
</evidence>
<dbReference type="InParanoid" id="A0A2P5CGN8"/>
<evidence type="ECO:0000313" key="1">
    <source>
        <dbReference type="EMBL" id="PON60209.1"/>
    </source>
</evidence>
<comment type="caution">
    <text evidence="1">The sequence shown here is derived from an EMBL/GenBank/DDBJ whole genome shotgun (WGS) entry which is preliminary data.</text>
</comment>
<dbReference type="EMBL" id="JXTC01000367">
    <property type="protein sequence ID" value="PON60209.1"/>
    <property type="molecule type" value="Genomic_DNA"/>
</dbReference>
<reference evidence="2" key="1">
    <citation type="submission" date="2016-06" db="EMBL/GenBank/DDBJ databases">
        <title>Parallel loss of symbiosis genes in relatives of nitrogen-fixing non-legume Parasponia.</title>
        <authorList>
            <person name="Van Velzen R."/>
            <person name="Holmer R."/>
            <person name="Bu F."/>
            <person name="Rutten L."/>
            <person name="Van Zeijl A."/>
            <person name="Liu W."/>
            <person name="Santuari L."/>
            <person name="Cao Q."/>
            <person name="Sharma T."/>
            <person name="Shen D."/>
            <person name="Roswanjaya Y."/>
            <person name="Wardhani T."/>
            <person name="Kalhor M.S."/>
            <person name="Jansen J."/>
            <person name="Van den Hoogen J."/>
            <person name="Gungor B."/>
            <person name="Hartog M."/>
            <person name="Hontelez J."/>
            <person name="Verver J."/>
            <person name="Yang W.-C."/>
            <person name="Schijlen E."/>
            <person name="Repin R."/>
            <person name="Schilthuizen M."/>
            <person name="Schranz E."/>
            <person name="Heidstra R."/>
            <person name="Miyata K."/>
            <person name="Fedorova E."/>
            <person name="Kohlen W."/>
            <person name="Bisseling T."/>
            <person name="Smit S."/>
            <person name="Geurts R."/>
        </authorList>
    </citation>
    <scope>NUCLEOTIDE SEQUENCE [LARGE SCALE GENOMIC DNA]</scope>
    <source>
        <strain evidence="2">cv. RG33-2</strain>
    </source>
</reference>
<dbReference type="AlphaFoldDB" id="A0A2P5CGN8"/>
<name>A0A2P5CGN8_TREOI</name>
<organism evidence="1 2">
    <name type="scientific">Trema orientale</name>
    <name type="common">Charcoal tree</name>
    <name type="synonym">Celtis orientalis</name>
    <dbReference type="NCBI Taxonomy" id="63057"/>
    <lineage>
        <taxon>Eukaryota</taxon>
        <taxon>Viridiplantae</taxon>
        <taxon>Streptophyta</taxon>
        <taxon>Embryophyta</taxon>
        <taxon>Tracheophyta</taxon>
        <taxon>Spermatophyta</taxon>
        <taxon>Magnoliopsida</taxon>
        <taxon>eudicotyledons</taxon>
        <taxon>Gunneridae</taxon>
        <taxon>Pentapetalae</taxon>
        <taxon>rosids</taxon>
        <taxon>fabids</taxon>
        <taxon>Rosales</taxon>
        <taxon>Cannabaceae</taxon>
        <taxon>Trema</taxon>
    </lineage>
</organism>
<accession>A0A2P5CGN8</accession>
<protein>
    <submittedName>
        <fullName evidence="1">Uncharacterized protein</fullName>
    </submittedName>
</protein>